<dbReference type="GO" id="GO:0022857">
    <property type="term" value="F:transmembrane transporter activity"/>
    <property type="evidence" value="ECO:0007669"/>
    <property type="project" value="InterPro"/>
</dbReference>
<keyword evidence="2" id="KW-1003">Cell membrane</keyword>
<evidence type="ECO:0000256" key="3">
    <source>
        <dbReference type="ARBA" id="ARBA00022692"/>
    </source>
</evidence>
<keyword evidence="8" id="KW-1185">Reference proteome</keyword>
<dbReference type="AlphaFoldDB" id="V7I5A9"/>
<comment type="caution">
    <text evidence="7">The sequence shown here is derived from an EMBL/GenBank/DDBJ whole genome shotgun (WGS) entry which is preliminary data.</text>
</comment>
<dbReference type="eggNOG" id="COG4603">
    <property type="taxonomic scope" value="Bacteria"/>
</dbReference>
<dbReference type="CDD" id="cd06580">
    <property type="entry name" value="TM_PBP1_transp_TpRbsC_like"/>
    <property type="match status" value="1"/>
</dbReference>
<keyword evidence="3 6" id="KW-0812">Transmembrane</keyword>
<feature type="transmembrane region" description="Helical" evidence="6">
    <location>
        <begin position="20"/>
        <end position="42"/>
    </location>
</feature>
<organism evidence="7 8">
    <name type="scientific">Youngiibacter fragilis 232.1</name>
    <dbReference type="NCBI Taxonomy" id="994573"/>
    <lineage>
        <taxon>Bacteria</taxon>
        <taxon>Bacillati</taxon>
        <taxon>Bacillota</taxon>
        <taxon>Clostridia</taxon>
        <taxon>Eubacteriales</taxon>
        <taxon>Clostridiaceae</taxon>
        <taxon>Youngiibacter</taxon>
    </lineage>
</organism>
<proteinExistence type="predicted"/>
<reference evidence="7 8" key="1">
    <citation type="journal article" date="2014" name="Genome Announc.">
        <title>Genome Sequence of Youngiibacter fragilis, the Type Strain of the Genus Youngiibacter.</title>
        <authorList>
            <person name="Wawrik C.B."/>
            <person name="Callaghan A.V."/>
            <person name="Stamps B.W."/>
            <person name="Wawrik B."/>
        </authorList>
    </citation>
    <scope>NUCLEOTIDE SEQUENCE [LARGE SCALE GENOMIC DNA]</scope>
    <source>
        <strain evidence="7 8">232.1</strain>
    </source>
</reference>
<feature type="transmembrane region" description="Helical" evidence="6">
    <location>
        <begin position="246"/>
        <end position="264"/>
    </location>
</feature>
<dbReference type="PANTHER" id="PTHR47089:SF1">
    <property type="entry name" value="GUANOSINE ABC TRANSPORTER PERMEASE PROTEIN NUPP"/>
    <property type="match status" value="1"/>
</dbReference>
<dbReference type="Pfam" id="PF02653">
    <property type="entry name" value="BPD_transp_2"/>
    <property type="match status" value="1"/>
</dbReference>
<evidence type="ECO:0000256" key="1">
    <source>
        <dbReference type="ARBA" id="ARBA00004651"/>
    </source>
</evidence>
<feature type="transmembrane region" description="Helical" evidence="6">
    <location>
        <begin position="118"/>
        <end position="138"/>
    </location>
</feature>
<feature type="transmembrane region" description="Helical" evidence="6">
    <location>
        <begin position="150"/>
        <end position="168"/>
    </location>
</feature>
<dbReference type="STRING" id="994573.T472_0206395"/>
<dbReference type="InterPro" id="IPR001851">
    <property type="entry name" value="ABC_transp_permease"/>
</dbReference>
<sequence length="352" mass="36346">MSETAKKRSKLKALSALGDFGSSLLSVSIALVLGAVIILVIGEDPIEAYTALLQGALGNARSIANTFSKSIPLAFTGLAVAMANRGGMLNIGAEGQLHAGAMASVLVALALPGLPVAVLLPLCIITGVAAGMLVGFIPGYFKAKKQTSEVIVAIMLNYIVTLFMSFLVNGPFKAEGSVSQTNAISEGLMLTKLVGNSQLTTALFILLAVAAAQYIFLWKSAAGFQLRAVGSNPSASVSAGMNAKKLMIFAMALSGGIASLAGVTEVMGKYGRYIEGFSPSFGFTGIAVAILGRNHPGGVLLTSLLFGILDTGALRMGRVTNVSANIIVVMQSLVILLVSAPEIAKLIRRRSR</sequence>
<keyword evidence="4 6" id="KW-1133">Transmembrane helix</keyword>
<dbReference type="EMBL" id="AXUN02000113">
    <property type="protein sequence ID" value="ETA81430.1"/>
    <property type="molecule type" value="Genomic_DNA"/>
</dbReference>
<evidence type="ECO:0000256" key="6">
    <source>
        <dbReference type="SAM" id="Phobius"/>
    </source>
</evidence>
<dbReference type="GO" id="GO:0005886">
    <property type="term" value="C:plasma membrane"/>
    <property type="evidence" value="ECO:0007669"/>
    <property type="project" value="UniProtKB-SubCell"/>
</dbReference>
<dbReference type="PATRIC" id="fig|994573.3.peg.1194"/>
<dbReference type="Proteomes" id="UP000017747">
    <property type="component" value="Unassembled WGS sequence"/>
</dbReference>
<dbReference type="OrthoDB" id="45037at2"/>
<evidence type="ECO:0000313" key="7">
    <source>
        <dbReference type="EMBL" id="ETA81430.1"/>
    </source>
</evidence>
<feature type="transmembrane region" description="Helical" evidence="6">
    <location>
        <begin position="298"/>
        <end position="316"/>
    </location>
</feature>
<accession>V7I5A9</accession>
<feature type="transmembrane region" description="Helical" evidence="6">
    <location>
        <begin position="199"/>
        <end position="217"/>
    </location>
</feature>
<feature type="transmembrane region" description="Helical" evidence="6">
    <location>
        <begin position="322"/>
        <end position="344"/>
    </location>
</feature>
<evidence type="ECO:0000313" key="8">
    <source>
        <dbReference type="Proteomes" id="UP000017747"/>
    </source>
</evidence>
<evidence type="ECO:0000256" key="5">
    <source>
        <dbReference type="ARBA" id="ARBA00023136"/>
    </source>
</evidence>
<comment type="subcellular location">
    <subcellularLocation>
        <location evidence="1">Cell membrane</location>
        <topology evidence="1">Multi-pass membrane protein</topology>
    </subcellularLocation>
</comment>
<evidence type="ECO:0000256" key="4">
    <source>
        <dbReference type="ARBA" id="ARBA00022989"/>
    </source>
</evidence>
<dbReference type="RefSeq" id="WP_023387418.1">
    <property type="nucleotide sequence ID" value="NZ_AXUN02000113.1"/>
</dbReference>
<dbReference type="PANTHER" id="PTHR47089">
    <property type="entry name" value="ABC TRANSPORTER, PERMEASE PROTEIN"/>
    <property type="match status" value="1"/>
</dbReference>
<keyword evidence="5 6" id="KW-0472">Membrane</keyword>
<feature type="transmembrane region" description="Helical" evidence="6">
    <location>
        <begin position="270"/>
        <end position="291"/>
    </location>
</feature>
<name>V7I5A9_9CLOT</name>
<protein>
    <submittedName>
        <fullName evidence="7">Inner-membrane translocator</fullName>
    </submittedName>
</protein>
<evidence type="ECO:0000256" key="2">
    <source>
        <dbReference type="ARBA" id="ARBA00022475"/>
    </source>
</evidence>
<gene>
    <name evidence="7" type="ORF">T472_0206395</name>
</gene>